<dbReference type="EMBL" id="JACTNZ010000005">
    <property type="protein sequence ID" value="KAG5547665.1"/>
    <property type="molecule type" value="Genomic_DNA"/>
</dbReference>
<dbReference type="AlphaFoldDB" id="A0AAV6K5G3"/>
<reference evidence="1" key="1">
    <citation type="submission" date="2020-08" db="EMBL/GenBank/DDBJ databases">
        <title>Plant Genome Project.</title>
        <authorList>
            <person name="Zhang R.-G."/>
        </authorList>
    </citation>
    <scope>NUCLEOTIDE SEQUENCE</scope>
    <source>
        <strain evidence="1">WSP0</strain>
        <tissue evidence="1">Leaf</tissue>
    </source>
</reference>
<comment type="caution">
    <text evidence="1">The sequence shown here is derived from an EMBL/GenBank/DDBJ whole genome shotgun (WGS) entry which is preliminary data.</text>
</comment>
<evidence type="ECO:0000313" key="2">
    <source>
        <dbReference type="Proteomes" id="UP000823749"/>
    </source>
</evidence>
<organism evidence="1 2">
    <name type="scientific">Rhododendron griersonianum</name>
    <dbReference type="NCBI Taxonomy" id="479676"/>
    <lineage>
        <taxon>Eukaryota</taxon>
        <taxon>Viridiplantae</taxon>
        <taxon>Streptophyta</taxon>
        <taxon>Embryophyta</taxon>
        <taxon>Tracheophyta</taxon>
        <taxon>Spermatophyta</taxon>
        <taxon>Magnoliopsida</taxon>
        <taxon>eudicotyledons</taxon>
        <taxon>Gunneridae</taxon>
        <taxon>Pentapetalae</taxon>
        <taxon>asterids</taxon>
        <taxon>Ericales</taxon>
        <taxon>Ericaceae</taxon>
        <taxon>Ericoideae</taxon>
        <taxon>Rhodoreae</taxon>
        <taxon>Rhododendron</taxon>
    </lineage>
</organism>
<keyword evidence="2" id="KW-1185">Reference proteome</keyword>
<evidence type="ECO:0000313" key="1">
    <source>
        <dbReference type="EMBL" id="KAG5547665.1"/>
    </source>
</evidence>
<proteinExistence type="predicted"/>
<name>A0AAV6K5G3_9ERIC</name>
<protein>
    <recommendedName>
        <fullName evidence="3">Secreted protein</fullName>
    </recommendedName>
</protein>
<sequence>MRSKSTPWSTSTNLASHFLRASSLAASLSTSSAALPAPEASTCFLQYSMTLARILLVTLGRGMVLSAQSSSIMCLMVWDSRATVSSTSKVSPSDDFRTIFFGVDMVSGSRF</sequence>
<gene>
    <name evidence="1" type="ORF">RHGRI_013382</name>
</gene>
<dbReference type="Proteomes" id="UP000823749">
    <property type="component" value="Chromosome 5"/>
</dbReference>
<evidence type="ECO:0008006" key="3">
    <source>
        <dbReference type="Google" id="ProtNLM"/>
    </source>
</evidence>
<accession>A0AAV6K5G3</accession>